<feature type="compositionally biased region" description="Basic and acidic residues" evidence="1">
    <location>
        <begin position="69"/>
        <end position="82"/>
    </location>
</feature>
<keyword evidence="2" id="KW-0472">Membrane</keyword>
<feature type="transmembrane region" description="Helical" evidence="2">
    <location>
        <begin position="21"/>
        <end position="45"/>
    </location>
</feature>
<organism evidence="3">
    <name type="scientific">marine sediment metagenome</name>
    <dbReference type="NCBI Taxonomy" id="412755"/>
    <lineage>
        <taxon>unclassified sequences</taxon>
        <taxon>metagenomes</taxon>
        <taxon>ecological metagenomes</taxon>
    </lineage>
</organism>
<accession>A0A0F9CRS0</accession>
<feature type="region of interest" description="Disordered" evidence="1">
    <location>
        <begin position="69"/>
        <end position="98"/>
    </location>
</feature>
<protein>
    <submittedName>
        <fullName evidence="3">Uncharacterized protein</fullName>
    </submittedName>
</protein>
<dbReference type="EMBL" id="LAZR01032001">
    <property type="protein sequence ID" value="KKL52128.1"/>
    <property type="molecule type" value="Genomic_DNA"/>
</dbReference>
<evidence type="ECO:0000256" key="1">
    <source>
        <dbReference type="SAM" id="MobiDB-lite"/>
    </source>
</evidence>
<keyword evidence="2" id="KW-0812">Transmembrane</keyword>
<keyword evidence="2" id="KW-1133">Transmembrane helix</keyword>
<comment type="caution">
    <text evidence="3">The sequence shown here is derived from an EMBL/GenBank/DDBJ whole genome shotgun (WGS) entry which is preliminary data.</text>
</comment>
<name>A0A0F9CRS0_9ZZZZ</name>
<dbReference type="AlphaFoldDB" id="A0A0F9CRS0"/>
<gene>
    <name evidence="3" type="ORF">LCGC14_2288600</name>
</gene>
<evidence type="ECO:0000256" key="2">
    <source>
        <dbReference type="SAM" id="Phobius"/>
    </source>
</evidence>
<reference evidence="3" key="1">
    <citation type="journal article" date="2015" name="Nature">
        <title>Complex archaea that bridge the gap between prokaryotes and eukaryotes.</title>
        <authorList>
            <person name="Spang A."/>
            <person name="Saw J.H."/>
            <person name="Jorgensen S.L."/>
            <person name="Zaremba-Niedzwiedzka K."/>
            <person name="Martijn J."/>
            <person name="Lind A.E."/>
            <person name="van Eijk R."/>
            <person name="Schleper C."/>
            <person name="Guy L."/>
            <person name="Ettema T.J."/>
        </authorList>
    </citation>
    <scope>NUCLEOTIDE SEQUENCE</scope>
</reference>
<sequence>MPFVKDSSRYETLRLDRGEKIAILVVLAIIGAFVAMCSGGCTLHLHVGGTYYRGQQEQPVLEIGDVEDTERQENVHRLDRSGSARYGPELRLGGVEPG</sequence>
<evidence type="ECO:0000313" key="3">
    <source>
        <dbReference type="EMBL" id="KKL52128.1"/>
    </source>
</evidence>
<proteinExistence type="predicted"/>